<dbReference type="GO" id="GO:0031047">
    <property type="term" value="P:regulatory ncRNA-mediated gene silencing"/>
    <property type="evidence" value="ECO:0007669"/>
    <property type="project" value="UniProtKB-KW"/>
</dbReference>
<feature type="domain" description="Piwi" evidence="14">
    <location>
        <begin position="842"/>
        <end position="1134"/>
    </location>
</feature>
<keyword evidence="11" id="KW-0328">Glycosyltransferase</keyword>
<evidence type="ECO:0000256" key="8">
    <source>
        <dbReference type="ARBA" id="ARBA00023158"/>
    </source>
</evidence>
<feature type="compositionally biased region" description="Basic and acidic residues" evidence="12">
    <location>
        <begin position="358"/>
        <end position="369"/>
    </location>
</feature>
<dbReference type="Pfam" id="PF00852">
    <property type="entry name" value="Glyco_transf_10"/>
    <property type="match status" value="1"/>
</dbReference>
<dbReference type="SMART" id="SM00949">
    <property type="entry name" value="PAZ"/>
    <property type="match status" value="1"/>
</dbReference>
<proteinExistence type="inferred from homology"/>
<gene>
    <name evidence="15" type="ORF">H671_4g13406</name>
</gene>
<dbReference type="EC" id="2.4.1.-" evidence="11"/>
<keyword evidence="5" id="KW-0810">Translation regulation</keyword>
<dbReference type="PANTHER" id="PTHR22891">
    <property type="entry name" value="EUKARYOTIC TRANSLATION INITIATION FACTOR 2C"/>
    <property type="match status" value="1"/>
</dbReference>
<dbReference type="GO" id="GO:0003723">
    <property type="term" value="F:RNA binding"/>
    <property type="evidence" value="ECO:0007669"/>
    <property type="project" value="UniProtKB-KW"/>
</dbReference>
<keyword evidence="8" id="KW-0943">RNA-mediated gene silencing</keyword>
<evidence type="ECO:0000313" key="16">
    <source>
        <dbReference type="Proteomes" id="UP000030759"/>
    </source>
</evidence>
<dbReference type="SUPFAM" id="SSF53098">
    <property type="entry name" value="Ribonuclease H-like"/>
    <property type="match status" value="1"/>
</dbReference>
<protein>
    <recommendedName>
        <fullName evidence="11">Fucosyltransferase</fullName>
        <ecNumber evidence="11">2.4.1.-</ecNumber>
    </recommendedName>
</protein>
<dbReference type="CDD" id="cd02845">
    <property type="entry name" value="PAZ_piwi_like"/>
    <property type="match status" value="1"/>
</dbReference>
<dbReference type="InterPro" id="IPR038577">
    <property type="entry name" value="GT10-like_C_sf"/>
</dbReference>
<comment type="similarity">
    <text evidence="11">Belongs to the glycosyltransferase 10 family.</text>
</comment>
<dbReference type="FunFam" id="3.30.420.10:FF:000014">
    <property type="entry name" value="Piwi-like RNA-mediated gene silencing 1"/>
    <property type="match status" value="1"/>
</dbReference>
<dbReference type="SUPFAM" id="SSF101690">
    <property type="entry name" value="PAZ domain"/>
    <property type="match status" value="1"/>
</dbReference>
<dbReference type="GO" id="GO:0016757">
    <property type="term" value="F:glycosyltransferase activity"/>
    <property type="evidence" value="ECO:0007669"/>
    <property type="project" value="UniProtKB-UniRule"/>
</dbReference>
<dbReference type="Gene3D" id="2.170.260.10">
    <property type="entry name" value="paz domain"/>
    <property type="match status" value="1"/>
</dbReference>
<keyword evidence="11" id="KW-0333">Golgi apparatus</keyword>
<dbReference type="InterPro" id="IPR036085">
    <property type="entry name" value="PAZ_dom_sf"/>
</dbReference>
<feature type="region of interest" description="Disordered" evidence="12">
    <location>
        <begin position="1"/>
        <end position="43"/>
    </location>
</feature>
<evidence type="ECO:0000256" key="4">
    <source>
        <dbReference type="ARBA" id="ARBA00022782"/>
    </source>
</evidence>
<dbReference type="Pfam" id="PF23278">
    <property type="entry name" value="Piwi_N"/>
    <property type="match status" value="1"/>
</dbReference>
<feature type="compositionally biased region" description="Polar residues" evidence="12">
    <location>
        <begin position="303"/>
        <end position="357"/>
    </location>
</feature>
<dbReference type="EMBL" id="KE676031">
    <property type="protein sequence ID" value="ERE74472.1"/>
    <property type="molecule type" value="Genomic_DNA"/>
</dbReference>
<keyword evidence="3" id="KW-0963">Cytoplasm</keyword>
<dbReference type="FunFam" id="2.170.260.10:FF:000003">
    <property type="entry name" value="Piwi-like RNA-mediated gene silencing 2"/>
    <property type="match status" value="1"/>
</dbReference>
<keyword evidence="2" id="KW-0217">Developmental protein</keyword>
<dbReference type="Proteomes" id="UP000030759">
    <property type="component" value="Unassembled WGS sequence"/>
</dbReference>
<dbReference type="InterPro" id="IPR055270">
    <property type="entry name" value="Glyco_tran_10_C"/>
</dbReference>
<dbReference type="SUPFAM" id="SSF53756">
    <property type="entry name" value="UDP-Glycosyltransferase/glycogen phosphorylase"/>
    <property type="match status" value="1"/>
</dbReference>
<evidence type="ECO:0000256" key="10">
    <source>
        <dbReference type="ARBA" id="ARBA00038291"/>
    </source>
</evidence>
<dbReference type="UniPathway" id="UPA00378"/>
<dbReference type="Gene3D" id="3.40.50.2300">
    <property type="match status" value="1"/>
</dbReference>
<organism evidence="15 16">
    <name type="scientific">Cricetulus griseus</name>
    <name type="common">Chinese hamster</name>
    <name type="synonym">Cricetulus barabensis griseus</name>
    <dbReference type="NCBI Taxonomy" id="10029"/>
    <lineage>
        <taxon>Eukaryota</taxon>
        <taxon>Metazoa</taxon>
        <taxon>Chordata</taxon>
        <taxon>Craniata</taxon>
        <taxon>Vertebrata</taxon>
        <taxon>Euteleostomi</taxon>
        <taxon>Mammalia</taxon>
        <taxon>Eutheria</taxon>
        <taxon>Euarchontoglires</taxon>
        <taxon>Glires</taxon>
        <taxon>Rodentia</taxon>
        <taxon>Myomorpha</taxon>
        <taxon>Muroidea</taxon>
        <taxon>Cricetidae</taxon>
        <taxon>Cricetinae</taxon>
        <taxon>Cricetulus</taxon>
    </lineage>
</organism>
<comment type="similarity">
    <text evidence="10">Belongs to the argonaute family. Piwi subfamily.</text>
</comment>
<keyword evidence="6" id="KW-0744">Spermatogenesis</keyword>
<evidence type="ECO:0000256" key="2">
    <source>
        <dbReference type="ARBA" id="ARBA00022473"/>
    </source>
</evidence>
<feature type="domain" description="PAZ" evidence="13">
    <location>
        <begin position="568"/>
        <end position="680"/>
    </location>
</feature>
<dbReference type="Pfam" id="PF02170">
    <property type="entry name" value="PAZ"/>
    <property type="match status" value="1"/>
</dbReference>
<dbReference type="GO" id="GO:0007283">
    <property type="term" value="P:spermatogenesis"/>
    <property type="evidence" value="ECO:0007669"/>
    <property type="project" value="UniProtKB-KW"/>
</dbReference>
<evidence type="ECO:0000256" key="9">
    <source>
        <dbReference type="ARBA" id="ARBA00023254"/>
    </source>
</evidence>
<dbReference type="GO" id="GO:0032580">
    <property type="term" value="C:Golgi cisterna membrane"/>
    <property type="evidence" value="ECO:0007669"/>
    <property type="project" value="UniProtKB-SubCell"/>
</dbReference>
<evidence type="ECO:0000256" key="5">
    <source>
        <dbReference type="ARBA" id="ARBA00022845"/>
    </source>
</evidence>
<dbReference type="GO" id="GO:0051321">
    <property type="term" value="P:meiotic cell cycle"/>
    <property type="evidence" value="ECO:0007669"/>
    <property type="project" value="UniProtKB-KW"/>
</dbReference>
<evidence type="ECO:0000259" key="13">
    <source>
        <dbReference type="PROSITE" id="PS50821"/>
    </source>
</evidence>
<keyword evidence="9" id="KW-0469">Meiosis</keyword>
<evidence type="ECO:0000256" key="11">
    <source>
        <dbReference type="RuleBase" id="RU003832"/>
    </source>
</evidence>
<dbReference type="InterPro" id="IPR003100">
    <property type="entry name" value="PAZ_dom"/>
</dbReference>
<dbReference type="GO" id="GO:0030154">
    <property type="term" value="P:cell differentiation"/>
    <property type="evidence" value="ECO:0007669"/>
    <property type="project" value="UniProtKB-KW"/>
</dbReference>
<dbReference type="Pfam" id="PF02171">
    <property type="entry name" value="Piwi"/>
    <property type="match status" value="1"/>
</dbReference>
<dbReference type="GO" id="GO:0006417">
    <property type="term" value="P:regulation of translation"/>
    <property type="evidence" value="ECO:0007669"/>
    <property type="project" value="UniProtKB-KW"/>
</dbReference>
<evidence type="ECO:0000256" key="1">
    <source>
        <dbReference type="ARBA" id="ARBA00004496"/>
    </source>
</evidence>
<dbReference type="PROSITE" id="PS50821">
    <property type="entry name" value="PAZ"/>
    <property type="match status" value="1"/>
</dbReference>
<dbReference type="PROSITE" id="PS50822">
    <property type="entry name" value="PIWI"/>
    <property type="match status" value="1"/>
</dbReference>
<evidence type="ECO:0000259" key="14">
    <source>
        <dbReference type="PROSITE" id="PS50822"/>
    </source>
</evidence>
<keyword evidence="11" id="KW-0812">Transmembrane</keyword>
<evidence type="ECO:0000256" key="6">
    <source>
        <dbReference type="ARBA" id="ARBA00022871"/>
    </source>
</evidence>
<dbReference type="Gene3D" id="3.30.420.10">
    <property type="entry name" value="Ribonuclease H-like superfamily/Ribonuclease H"/>
    <property type="match status" value="1"/>
</dbReference>
<evidence type="ECO:0000256" key="7">
    <source>
        <dbReference type="ARBA" id="ARBA00022884"/>
    </source>
</evidence>
<evidence type="ECO:0000256" key="3">
    <source>
        <dbReference type="ARBA" id="ARBA00022490"/>
    </source>
</evidence>
<dbReference type="InterPro" id="IPR036397">
    <property type="entry name" value="RNaseH_sf"/>
</dbReference>
<dbReference type="InterPro" id="IPR012337">
    <property type="entry name" value="RNaseH-like_sf"/>
</dbReference>
<keyword evidence="4" id="KW-0221">Differentiation</keyword>
<dbReference type="CDD" id="cd04658">
    <property type="entry name" value="Piwi_piwi-like_Euk"/>
    <property type="match status" value="1"/>
</dbReference>
<feature type="region of interest" description="Disordered" evidence="12">
    <location>
        <begin position="292"/>
        <end position="369"/>
    </location>
</feature>
<dbReference type="Pfam" id="PF08699">
    <property type="entry name" value="ArgoL1"/>
    <property type="match status" value="1"/>
</dbReference>
<dbReference type="AlphaFoldDB" id="A0A061I1P2"/>
<evidence type="ECO:0000256" key="12">
    <source>
        <dbReference type="SAM" id="MobiDB-lite"/>
    </source>
</evidence>
<evidence type="ECO:0000313" key="15">
    <source>
        <dbReference type="EMBL" id="ERE74472.1"/>
    </source>
</evidence>
<name>A0A061I1P2_CRIGR</name>
<reference evidence="16" key="1">
    <citation type="journal article" date="2013" name="Nat. Biotechnol.">
        <title>Chinese hamster genome sequenced from sorted chromosomes.</title>
        <authorList>
            <person name="Brinkrolf K."/>
            <person name="Rupp O."/>
            <person name="Laux H."/>
            <person name="Kollin F."/>
            <person name="Ernst W."/>
            <person name="Linke B."/>
            <person name="Kofler R."/>
            <person name="Romand S."/>
            <person name="Hesse F."/>
            <person name="Budach W.E."/>
            <person name="Galosy S."/>
            <person name="Muller D."/>
            <person name="Noll T."/>
            <person name="Wienberg J."/>
            <person name="Jostock T."/>
            <person name="Leonard M."/>
            <person name="Grillari J."/>
            <person name="Tauch A."/>
            <person name="Goesmann A."/>
            <person name="Helk B."/>
            <person name="Mott J.E."/>
            <person name="Puhler A."/>
            <person name="Borth N."/>
        </authorList>
    </citation>
    <scope>NUCLEOTIDE SEQUENCE [LARGE SCALE GENOMIC DNA]</scope>
    <source>
        <strain evidence="16">17A/GY</strain>
    </source>
</reference>
<dbReference type="InterPro" id="IPR014811">
    <property type="entry name" value="ArgoL1"/>
</dbReference>
<keyword evidence="11" id="KW-0472">Membrane</keyword>
<dbReference type="SMART" id="SM00950">
    <property type="entry name" value="Piwi"/>
    <property type="match status" value="1"/>
</dbReference>
<comment type="subcellular location">
    <subcellularLocation>
        <location evidence="1">Cytoplasm</location>
    </subcellularLocation>
    <subcellularLocation>
        <location evidence="11">Golgi apparatus</location>
        <location evidence="11">Golgi stack membrane</location>
        <topology evidence="11">Single-pass type II membrane protein</topology>
    </subcellularLocation>
</comment>
<dbReference type="Gene3D" id="3.40.50.11660">
    <property type="entry name" value="Glycosyl transferase family 10, C-terminal domain"/>
    <property type="match status" value="1"/>
</dbReference>
<keyword evidence="7" id="KW-0694">RNA-binding</keyword>
<dbReference type="InterPro" id="IPR003165">
    <property type="entry name" value="Piwi"/>
</dbReference>
<accession>A0A061I1P2</accession>
<keyword evidence="11" id="KW-0808">Transferase</keyword>
<sequence length="1148" mass="128675">MRRQEALVVTAGTAAEASRDGEQPRPPGLGCRARAEPGGPQEPRQQWKTFLYCEPHKRIKEVLEEELSIKRDECHVKSTPAVALDGIWSIKRNLPMGGMMPGQQSRNSSLPQAKYYSRHGGLRSKTPVPLTSTVGKPVPASGLLHTVARYKFYLAFENSQHVDYITEKLWRNAFLAGAVPVVLGPDRANYERFVPRGSFIHVDDFPSAASLAAYLLFLDRNLAVYRRYFHWRRSYAVHITSFWDEPWCRTCQAVQTSGDQPKSIQNLASWFERNMSGRARVRARGIIPGHGAREVGCAPGDLTATSASPGDSQSSSIASPGDNQASSIASPGDNQASSIASPGDSQALSSGTSSISQPHDDGGRTFTERGKVRRDVIDLSVCTREKLAHVKDCKAGSSGIPLQLVTNLFSLDLPQDWQLYQYHVTYSPDLASRRLRIALLYSHSKLLDKAKAFDGTILFLSEKLDLKVTELTSETQRGETVTITLTLTTQLSSSSPVCIQFFSVIFRKIFKKLKMYQIGRNFYKPSEPVEIPQYKLSLWPGFAVSVSRFESRLLLNADVSYKVLRNETVLEFMTDLCLRTGMSHFTETCQKQLVGLIVLTRYNNKTYRIDDIDWSVKPTHAFQKRDGSEITYMDYYKQQYNITLSDLNQPVLVSLLKRKRKDSSEPQMVHLVPELCFLTGLSSQATSDFHLMKAVAEETRLSPVGRQQQLARLVDDIQRNQVARLELETWGLHFGSQISLTGRVVPSEKILLQDHTCQPATAADWSKDMRTCKILSSQPLSRWLIVCCNRAENLIEGLMSCLRRVGGPMGFNVGYPKIIKVDEKPAAFLRAIQLHVNPDVQLVMCILPSNPKNYYDSIKKYLSSDCPVPSQCVLTRTLTKQGMMMSVATKIAMQMTCKLGGELWAVEIPLKSLMVAGIDICRDALNKDVVVVGFVASINSRITRWFSRCVLQRTAADIADCLKVCLTGALNKWYKHNHDLPSRIIIYRDGVGDGQLKTVLDYEVPQLLSSVTECSSGASSSRLSVVVVRKRCLLRFFTETGHTVQNPPLGTVVDSEATRAEYDFYLVSQTANRGTVSPTYYNIIYDDNGLKPDHMQRLTFKLCHLYYNWQGLISVPAPCQYAHKLTFLVAQSIHKEPSLELSDNLFYL</sequence>